<evidence type="ECO:0008006" key="3">
    <source>
        <dbReference type="Google" id="ProtNLM"/>
    </source>
</evidence>
<evidence type="ECO:0000313" key="2">
    <source>
        <dbReference type="Proteomes" id="UP000094385"/>
    </source>
</evidence>
<name>A0A1E3PVI1_LIPST</name>
<keyword evidence="2" id="KW-1185">Reference proteome</keyword>
<proteinExistence type="predicted"/>
<dbReference type="AlphaFoldDB" id="A0A1E3PVI1"/>
<sequence length="83" mass="9628">MQQLKEIVFPDQSPDVVTTDADKALMKALSTVFLTMNQLCWWHVQQNILKNCRKYFKAIGVSYRWANDAQNDSGKISLHKQQN</sequence>
<protein>
    <recommendedName>
        <fullName evidence="3">MULE transposase domain-containing protein</fullName>
    </recommendedName>
</protein>
<accession>A0A1E3PVI1</accession>
<dbReference type="OrthoDB" id="4359445at2759"/>
<dbReference type="EMBL" id="KV454303">
    <property type="protein sequence ID" value="ODQ69439.1"/>
    <property type="molecule type" value="Genomic_DNA"/>
</dbReference>
<evidence type="ECO:0000313" key="1">
    <source>
        <dbReference type="EMBL" id="ODQ69439.1"/>
    </source>
</evidence>
<dbReference type="Proteomes" id="UP000094385">
    <property type="component" value="Unassembled WGS sequence"/>
</dbReference>
<gene>
    <name evidence="1" type="ORF">LIPSTDRAFT_75650</name>
</gene>
<reference evidence="1 2" key="1">
    <citation type="journal article" date="2016" name="Proc. Natl. Acad. Sci. U.S.A.">
        <title>Comparative genomics of biotechnologically important yeasts.</title>
        <authorList>
            <person name="Riley R."/>
            <person name="Haridas S."/>
            <person name="Wolfe K.H."/>
            <person name="Lopes M.R."/>
            <person name="Hittinger C.T."/>
            <person name="Goeker M."/>
            <person name="Salamov A.A."/>
            <person name="Wisecaver J.H."/>
            <person name="Long T.M."/>
            <person name="Calvey C.H."/>
            <person name="Aerts A.L."/>
            <person name="Barry K.W."/>
            <person name="Choi C."/>
            <person name="Clum A."/>
            <person name="Coughlan A.Y."/>
            <person name="Deshpande S."/>
            <person name="Douglass A.P."/>
            <person name="Hanson S.J."/>
            <person name="Klenk H.-P."/>
            <person name="LaButti K.M."/>
            <person name="Lapidus A."/>
            <person name="Lindquist E.A."/>
            <person name="Lipzen A.M."/>
            <person name="Meier-Kolthoff J.P."/>
            <person name="Ohm R.A."/>
            <person name="Otillar R.P."/>
            <person name="Pangilinan J.L."/>
            <person name="Peng Y."/>
            <person name="Rokas A."/>
            <person name="Rosa C.A."/>
            <person name="Scheuner C."/>
            <person name="Sibirny A.A."/>
            <person name="Slot J.C."/>
            <person name="Stielow J.B."/>
            <person name="Sun H."/>
            <person name="Kurtzman C.P."/>
            <person name="Blackwell M."/>
            <person name="Grigoriev I.V."/>
            <person name="Jeffries T.W."/>
        </authorList>
    </citation>
    <scope>NUCLEOTIDE SEQUENCE [LARGE SCALE GENOMIC DNA]</scope>
    <source>
        <strain evidence="1 2">NRRL Y-11557</strain>
    </source>
</reference>
<organism evidence="1 2">
    <name type="scientific">Lipomyces starkeyi NRRL Y-11557</name>
    <dbReference type="NCBI Taxonomy" id="675824"/>
    <lineage>
        <taxon>Eukaryota</taxon>
        <taxon>Fungi</taxon>
        <taxon>Dikarya</taxon>
        <taxon>Ascomycota</taxon>
        <taxon>Saccharomycotina</taxon>
        <taxon>Lipomycetes</taxon>
        <taxon>Lipomycetales</taxon>
        <taxon>Lipomycetaceae</taxon>
        <taxon>Lipomyces</taxon>
    </lineage>
</organism>